<evidence type="ECO:0000313" key="3">
    <source>
        <dbReference type="EMBL" id="RFU84927.1"/>
    </source>
</evidence>
<evidence type="ECO:0000256" key="2">
    <source>
        <dbReference type="SAM" id="Phobius"/>
    </source>
</evidence>
<evidence type="ECO:0000313" key="4">
    <source>
        <dbReference type="Proteomes" id="UP000263094"/>
    </source>
</evidence>
<proteinExistence type="predicted"/>
<name>A0A372M3P2_9ACTN</name>
<dbReference type="EMBL" id="QUAK01000109">
    <property type="protein sequence ID" value="RFU84927.1"/>
    <property type="molecule type" value="Genomic_DNA"/>
</dbReference>
<dbReference type="Proteomes" id="UP000263094">
    <property type="component" value="Unassembled WGS sequence"/>
</dbReference>
<comment type="caution">
    <text evidence="3">The sequence shown here is derived from an EMBL/GenBank/DDBJ whole genome shotgun (WGS) entry which is preliminary data.</text>
</comment>
<feature type="compositionally biased region" description="Basic and acidic residues" evidence="1">
    <location>
        <begin position="57"/>
        <end position="73"/>
    </location>
</feature>
<feature type="transmembrane region" description="Helical" evidence="2">
    <location>
        <begin position="197"/>
        <end position="215"/>
    </location>
</feature>
<accession>A0A372M3P2</accession>
<keyword evidence="2" id="KW-0472">Membrane</keyword>
<keyword evidence="2" id="KW-1133">Transmembrane helix</keyword>
<evidence type="ECO:0008006" key="5">
    <source>
        <dbReference type="Google" id="ProtNLM"/>
    </source>
</evidence>
<evidence type="ECO:0000256" key="1">
    <source>
        <dbReference type="SAM" id="MobiDB-lite"/>
    </source>
</evidence>
<feature type="transmembrane region" description="Helical" evidence="2">
    <location>
        <begin position="265"/>
        <end position="286"/>
    </location>
</feature>
<feature type="transmembrane region" description="Helical" evidence="2">
    <location>
        <begin position="338"/>
        <end position="358"/>
    </location>
</feature>
<gene>
    <name evidence="3" type="ORF">DY218_20135</name>
</gene>
<feature type="region of interest" description="Disordered" evidence="1">
    <location>
        <begin position="1"/>
        <end position="87"/>
    </location>
</feature>
<feature type="compositionally biased region" description="Basic and acidic residues" evidence="1">
    <location>
        <begin position="25"/>
        <end position="36"/>
    </location>
</feature>
<protein>
    <recommendedName>
        <fullName evidence="5">Integral membrane protein</fullName>
    </recommendedName>
</protein>
<keyword evidence="2" id="KW-0812">Transmembrane</keyword>
<feature type="transmembrane region" description="Helical" evidence="2">
    <location>
        <begin position="307"/>
        <end position="326"/>
    </location>
</feature>
<dbReference type="AlphaFoldDB" id="A0A372M3P2"/>
<dbReference type="OrthoDB" id="4339140at2"/>
<feature type="transmembrane region" description="Helical" evidence="2">
    <location>
        <begin position="402"/>
        <end position="424"/>
    </location>
</feature>
<keyword evidence="4" id="KW-1185">Reference proteome</keyword>
<reference evidence="3 4" key="1">
    <citation type="submission" date="2018-08" db="EMBL/GenBank/DDBJ databases">
        <title>Isolation, diversity and antifungal activity of Actinobacteria from wheat.</title>
        <authorList>
            <person name="Han C."/>
        </authorList>
    </citation>
    <scope>NUCLEOTIDE SEQUENCE [LARGE SCALE GENOMIC DNA]</scope>
    <source>
        <strain evidence="3 4">NEAU-YY421</strain>
    </source>
</reference>
<sequence length="440" mass="44465">MRAPAVRSHVSRSPDASGDAPGGVRDVEGAPERVPEGDTAAAVEADGTQHAAASGERTSEEARGDQESEKREPAGSAARSGTVAPRRGAVDPVKALMHRHSALCGRAVDPLEIAAGLEAQGMTDRTAARYRHRDVFSLAEEMYARVPRGAEAEHTGTATPGAGPSAPPGWPAVALVPGAVCALGVVAVRLTHGQARIAAVLVAALALAAALRAVLRYGPLRAHGRTAPAARAWTCWLLGYALLGDGLLTGVQGGGPHGPWPLHTATVLGLALAVAPAAGCARLFAVRAARRLALSRGLDEFAAAVRPLLAAVFGLFLCLLCGLLLISGELLGKADGLIQGAALGGALLLARLLTVHGFPDSASRVLGAACAAEALALAAVFAGRLPGCEALARPVDLLTESWGAGAVPVLACGAAAVVLFAHALRRLARASAHAGAEAIR</sequence>
<organism evidence="3 4">
    <name type="scientific">Streptomyces triticagri</name>
    <dbReference type="NCBI Taxonomy" id="2293568"/>
    <lineage>
        <taxon>Bacteria</taxon>
        <taxon>Bacillati</taxon>
        <taxon>Actinomycetota</taxon>
        <taxon>Actinomycetes</taxon>
        <taxon>Kitasatosporales</taxon>
        <taxon>Streptomycetaceae</taxon>
        <taxon>Streptomyces</taxon>
    </lineage>
</organism>
<feature type="transmembrane region" description="Helical" evidence="2">
    <location>
        <begin position="365"/>
        <end position="382"/>
    </location>
</feature>